<evidence type="ECO:0000256" key="4">
    <source>
        <dbReference type="ARBA" id="ARBA00023043"/>
    </source>
</evidence>
<evidence type="ECO:0000256" key="2">
    <source>
        <dbReference type="ARBA" id="ARBA00022606"/>
    </source>
</evidence>
<evidence type="ECO:0000256" key="7">
    <source>
        <dbReference type="ARBA" id="ARBA00023303"/>
    </source>
</evidence>
<dbReference type="PROSITE" id="PS50297">
    <property type="entry name" value="ANK_REP_REGION"/>
    <property type="match status" value="9"/>
</dbReference>
<feature type="transmembrane region" description="Helical" evidence="9">
    <location>
        <begin position="774"/>
        <end position="790"/>
    </location>
</feature>
<feature type="repeat" description="ANK" evidence="8">
    <location>
        <begin position="472"/>
        <end position="497"/>
    </location>
</feature>
<feature type="repeat" description="ANK" evidence="8">
    <location>
        <begin position="219"/>
        <end position="251"/>
    </location>
</feature>
<dbReference type="GO" id="GO:0022857">
    <property type="term" value="F:transmembrane transporter activity"/>
    <property type="evidence" value="ECO:0007669"/>
    <property type="project" value="TreeGrafter"/>
</dbReference>
<keyword evidence="9" id="KW-0472">Membrane</keyword>
<feature type="repeat" description="ANK" evidence="8">
    <location>
        <begin position="538"/>
        <end position="570"/>
    </location>
</feature>
<dbReference type="GO" id="GO:1902495">
    <property type="term" value="C:transmembrane transporter complex"/>
    <property type="evidence" value="ECO:0007669"/>
    <property type="project" value="TreeGrafter"/>
</dbReference>
<dbReference type="GO" id="GO:0034220">
    <property type="term" value="P:monoatomic ion transmembrane transport"/>
    <property type="evidence" value="ECO:0007669"/>
    <property type="project" value="UniProtKB-KW"/>
</dbReference>
<protein>
    <submittedName>
        <fullName evidence="10">TrpA1</fullName>
    </submittedName>
</protein>
<dbReference type="PANTHER" id="PTHR47143">
    <property type="entry name" value="TRANSIENT RECEPTOR POTENTIAL CATION CHANNEL PROTEIN PAINLESS"/>
    <property type="match status" value="1"/>
</dbReference>
<feature type="transmembrane region" description="Helical" evidence="9">
    <location>
        <begin position="811"/>
        <end position="831"/>
    </location>
</feature>
<dbReference type="SMART" id="SM00248">
    <property type="entry name" value="ANK"/>
    <property type="match status" value="15"/>
</dbReference>
<keyword evidence="4 8" id="KW-0040">ANK repeat</keyword>
<feature type="repeat" description="ANK" evidence="8">
    <location>
        <begin position="504"/>
        <end position="536"/>
    </location>
</feature>
<dbReference type="OrthoDB" id="1661883at2759"/>
<dbReference type="Pfam" id="PF13637">
    <property type="entry name" value="Ank_4"/>
    <property type="match status" value="1"/>
</dbReference>
<feature type="repeat" description="ANK" evidence="8">
    <location>
        <begin position="178"/>
        <end position="201"/>
    </location>
</feature>
<keyword evidence="7" id="KW-0407">Ion channel</keyword>
<dbReference type="Gene3D" id="1.25.40.20">
    <property type="entry name" value="Ankyrin repeat-containing domain"/>
    <property type="match status" value="5"/>
</dbReference>
<keyword evidence="9" id="KW-1133">Transmembrane helix</keyword>
<feature type="repeat" description="ANK" evidence="8">
    <location>
        <begin position="403"/>
        <end position="435"/>
    </location>
</feature>
<keyword evidence="11" id="KW-1185">Reference proteome</keyword>
<dbReference type="InterPro" id="IPR052076">
    <property type="entry name" value="TRP_cation_channel"/>
</dbReference>
<evidence type="ECO:0000256" key="9">
    <source>
        <dbReference type="SAM" id="Phobius"/>
    </source>
</evidence>
<organism evidence="10 11">
    <name type="scientific">Bugula neritina</name>
    <name type="common">Brown bryozoan</name>
    <name type="synonym">Sertularia neritina</name>
    <dbReference type="NCBI Taxonomy" id="10212"/>
    <lineage>
        <taxon>Eukaryota</taxon>
        <taxon>Metazoa</taxon>
        <taxon>Spiralia</taxon>
        <taxon>Lophotrochozoa</taxon>
        <taxon>Bryozoa</taxon>
        <taxon>Gymnolaemata</taxon>
        <taxon>Cheilostomatida</taxon>
        <taxon>Flustrina</taxon>
        <taxon>Buguloidea</taxon>
        <taxon>Bugulidae</taxon>
        <taxon>Bugula</taxon>
    </lineage>
</organism>
<feature type="repeat" description="ANK" evidence="8">
    <location>
        <begin position="78"/>
        <end position="110"/>
    </location>
</feature>
<reference evidence="10" key="1">
    <citation type="submission" date="2020-06" db="EMBL/GenBank/DDBJ databases">
        <title>Draft genome of Bugula neritina, a colonial animal packing powerful symbionts and potential medicines.</title>
        <authorList>
            <person name="Rayko M."/>
        </authorList>
    </citation>
    <scope>NUCLEOTIDE SEQUENCE [LARGE SCALE GENOMIC DNA]</scope>
    <source>
        <strain evidence="10">Kwan_BN1</strain>
    </source>
</reference>
<keyword evidence="5" id="KW-0406">Ion transport</keyword>
<evidence type="ECO:0000256" key="5">
    <source>
        <dbReference type="ARBA" id="ARBA00023065"/>
    </source>
</evidence>
<evidence type="ECO:0000256" key="3">
    <source>
        <dbReference type="ARBA" id="ARBA00022737"/>
    </source>
</evidence>
<evidence type="ECO:0000256" key="8">
    <source>
        <dbReference type="PROSITE-ProRule" id="PRU00023"/>
    </source>
</evidence>
<gene>
    <name evidence="10" type="ORF">EB796_024012</name>
</gene>
<sequence>MASSISVDFETTAAAIHKAASSDDLKTFLALLEEDETRISQADDNLWTPLHHAADSNSLDVLVILLQRKINVDAVTAQRETALHLAVRAGHCTVIELLVQHGAVGTIKNLQYNTPVHLAVVLKKYDCLKSLLKGGKIDSQVEGEFNKAPFHVAAELDDVKAAHILLEHGAYMCRRCSLGLTALHYAAKNASKNIVELMLEKAEAKGYTRAFLLSQQDFYKHSPLHMAINSGKIEPVKVCLEAGAHIDCKQEDRSTAVHLVCSQPGTLEVLKLMCNSQPDRFADCMNTQDANGMTPLHRAALFDFSDVANFLIQQKSPLNVADFNGMTPLLVAASRQCWDTVNVLFCAGTDFTAKDLESSNFLHLAIRTGGDLTDMWRCSKESQSFTEQKKRIWAKLMNERDMHGCTPLHYASKAGNMRSITGLIDQGAVISCKDNSKQSPLHFASRYGRVNTCRALLDTIQGPYVINESNQEGKTPLHLASEGGHVKVVALLMQSGALLHRDYDGNSPLHLAAKNGFTQTIKLLLNVHSSLLNSENNDKNTPLHEAAITNKPKAIDLLLTMGSEVTENKERRTFLDIAIERSHHEAALAVVNHDRWKEILLLPTWVLGTYTLGFVRYLPDICMAALDRCAESSKHDPVSSDYHVTYHFDLIKTLPDLDSKTPPPPAPSDEEVPANVQLATVPMSILLSMVNFQRVDCLSHPVCLRFIQMKWSKVGFWLNFFNLVVYALFLGCLTATIIMVGPAPLQPNTNQTNSSAALKYEETVESYKDQLLDYRPMLIAILAFIGYQILKEFMQMMQMIRHGHFSALVRHILQIIIFLNWGDFCLSVHLLSLNHALLLKY</sequence>
<keyword evidence="3" id="KW-0677">Repeat</keyword>
<dbReference type="AlphaFoldDB" id="A0A7J7IUS2"/>
<feature type="transmembrane region" description="Helical" evidence="9">
    <location>
        <begin position="599"/>
        <end position="618"/>
    </location>
</feature>
<keyword evidence="9" id="KW-0812">Transmembrane</keyword>
<dbReference type="Proteomes" id="UP000593567">
    <property type="component" value="Unassembled WGS sequence"/>
</dbReference>
<dbReference type="Pfam" id="PF12796">
    <property type="entry name" value="Ank_2"/>
    <property type="match status" value="4"/>
</dbReference>
<name>A0A7J7IUS2_BUGNE</name>
<dbReference type="InterPro" id="IPR002110">
    <property type="entry name" value="Ankyrin_rpt"/>
</dbReference>
<comment type="caution">
    <text evidence="10">The sequence shown here is derived from an EMBL/GenBank/DDBJ whole genome shotgun (WGS) entry which is preliminary data.</text>
</comment>
<dbReference type="PANTHER" id="PTHR47143:SF1">
    <property type="entry name" value="ION_TRANS DOMAIN-CONTAINING PROTEIN"/>
    <property type="match status" value="1"/>
</dbReference>
<dbReference type="EMBL" id="VXIV02003367">
    <property type="protein sequence ID" value="KAF6017682.1"/>
    <property type="molecule type" value="Genomic_DNA"/>
</dbReference>
<dbReference type="InterPro" id="IPR036770">
    <property type="entry name" value="Ankyrin_rpt-contain_sf"/>
</dbReference>
<proteinExistence type="predicted"/>
<feature type="repeat" description="ANK" evidence="8">
    <location>
        <begin position="45"/>
        <end position="77"/>
    </location>
</feature>
<feature type="transmembrane region" description="Helical" evidence="9">
    <location>
        <begin position="714"/>
        <end position="740"/>
    </location>
</feature>
<feature type="repeat" description="ANK" evidence="8">
    <location>
        <begin position="291"/>
        <end position="323"/>
    </location>
</feature>
<dbReference type="PRINTS" id="PR01415">
    <property type="entry name" value="ANKYRIN"/>
</dbReference>
<keyword evidence="2" id="KW-0716">Sensory transduction</keyword>
<evidence type="ECO:0000313" key="10">
    <source>
        <dbReference type="EMBL" id="KAF6017682.1"/>
    </source>
</evidence>
<accession>A0A7J7IUS2</accession>
<evidence type="ECO:0000313" key="11">
    <source>
        <dbReference type="Proteomes" id="UP000593567"/>
    </source>
</evidence>
<keyword evidence="6" id="KW-0325">Glycoprotein</keyword>
<dbReference type="SUPFAM" id="SSF48403">
    <property type="entry name" value="Ankyrin repeat"/>
    <property type="match status" value="2"/>
</dbReference>
<evidence type="ECO:0000256" key="6">
    <source>
        <dbReference type="ARBA" id="ARBA00023180"/>
    </source>
</evidence>
<keyword evidence="1" id="KW-0813">Transport</keyword>
<evidence type="ECO:0000256" key="1">
    <source>
        <dbReference type="ARBA" id="ARBA00022448"/>
    </source>
</evidence>
<dbReference type="PROSITE" id="PS50088">
    <property type="entry name" value="ANK_REPEAT"/>
    <property type="match status" value="10"/>
</dbReference>
<feature type="repeat" description="ANK" evidence="8">
    <location>
        <begin position="324"/>
        <end position="356"/>
    </location>
</feature>